<evidence type="ECO:0000256" key="3">
    <source>
        <dbReference type="ARBA" id="ARBA00023143"/>
    </source>
</evidence>
<evidence type="ECO:0000259" key="4">
    <source>
        <dbReference type="Pfam" id="PF00700"/>
    </source>
</evidence>
<evidence type="ECO:0000256" key="1">
    <source>
        <dbReference type="ARBA" id="ARBA00004365"/>
    </source>
</evidence>
<evidence type="ECO:0000256" key="2">
    <source>
        <dbReference type="ARBA" id="ARBA00005709"/>
    </source>
</evidence>
<dbReference type="EMBL" id="JABEQD010000002">
    <property type="protein sequence ID" value="MBB2167734.1"/>
    <property type="molecule type" value="Genomic_DNA"/>
</dbReference>
<protein>
    <submittedName>
        <fullName evidence="5">Flagellin</fullName>
    </submittedName>
</protein>
<gene>
    <name evidence="5" type="ORF">HLH36_05090</name>
</gene>
<dbReference type="GO" id="GO:0005198">
    <property type="term" value="F:structural molecule activity"/>
    <property type="evidence" value="ECO:0007669"/>
    <property type="project" value="InterPro"/>
</dbReference>
<dbReference type="InterPro" id="IPR046358">
    <property type="entry name" value="Flagellin_C"/>
</dbReference>
<dbReference type="PANTHER" id="PTHR42792:SF1">
    <property type="entry name" value="FLAGELLAR HOOK-ASSOCIATED PROTEIN 3"/>
    <property type="match status" value="1"/>
</dbReference>
<comment type="similarity">
    <text evidence="2">Belongs to the bacterial flagellin family.</text>
</comment>
<dbReference type="SUPFAM" id="SSF64518">
    <property type="entry name" value="Phase 1 flagellin"/>
    <property type="match status" value="1"/>
</dbReference>
<dbReference type="PANTHER" id="PTHR42792">
    <property type="entry name" value="FLAGELLIN"/>
    <property type="match status" value="1"/>
</dbReference>
<evidence type="ECO:0000313" key="5">
    <source>
        <dbReference type="EMBL" id="MBB2167734.1"/>
    </source>
</evidence>
<keyword evidence="5" id="KW-0282">Flagellum</keyword>
<keyword evidence="5" id="KW-0966">Cell projection</keyword>
<keyword evidence="6" id="KW-1185">Reference proteome</keyword>
<dbReference type="AlphaFoldDB" id="A0A7W4IRQ8"/>
<sequence>MSSAINQYGGGAASLILAAGIKSMSVQQETLTWQAGNGTLASTFAGIGSTRSTAISLTPKLTQIQAWQSNITNAQTDLSVTASALAQLVSQAQSMATNLLSISGTSDTSSVAAVAEQAKGSLTALKTVLNTTSGSTYVFSGTDSSTPTIPGTDSLANSKLATTISNIVSSLDTAGAASVLQQATTAAATNDSSSSNPLSVFSASLSVAPDSARSLQRVTATNNNSTTNVGVVATQGSTTSAASSTSTGSPIRDMMRDMMMASAMGGMSSSTPGFSDMAKQLYSSLQTTISQLTELESSVGSTQNSLTAQSGLLTSVRSALEDQLSGAMDADPAVVATQMAAVKLQLETSYKLVADMKGMTLANYI</sequence>
<dbReference type="Pfam" id="PF00700">
    <property type="entry name" value="Flagellin_C"/>
    <property type="match status" value="1"/>
</dbReference>
<dbReference type="Proteomes" id="UP000559860">
    <property type="component" value="Unassembled WGS sequence"/>
</dbReference>
<dbReference type="RefSeq" id="WP_182985337.1">
    <property type="nucleotide sequence ID" value="NZ_JABEQD010000002.1"/>
</dbReference>
<dbReference type="Gene3D" id="1.20.1330.10">
    <property type="entry name" value="f41 fragment of flagellin, N-terminal domain"/>
    <property type="match status" value="1"/>
</dbReference>
<organism evidence="5 6">
    <name type="scientific">Gluconacetobacter aggeris</name>
    <dbReference type="NCBI Taxonomy" id="1286186"/>
    <lineage>
        <taxon>Bacteria</taxon>
        <taxon>Pseudomonadati</taxon>
        <taxon>Pseudomonadota</taxon>
        <taxon>Alphaproteobacteria</taxon>
        <taxon>Acetobacterales</taxon>
        <taxon>Acetobacteraceae</taxon>
        <taxon>Gluconacetobacter</taxon>
    </lineage>
</organism>
<name>A0A7W4IRQ8_9PROT</name>
<accession>A0A7W4IRQ8</accession>
<comment type="subcellular location">
    <subcellularLocation>
        <location evidence="1">Bacterial flagellum</location>
    </subcellularLocation>
</comment>
<proteinExistence type="inferred from homology"/>
<keyword evidence="3" id="KW-0975">Bacterial flagellum</keyword>
<feature type="domain" description="Flagellin C-terminal" evidence="4">
    <location>
        <begin position="286"/>
        <end position="364"/>
    </location>
</feature>
<dbReference type="GO" id="GO:0009288">
    <property type="term" value="C:bacterial-type flagellum"/>
    <property type="evidence" value="ECO:0007669"/>
    <property type="project" value="UniProtKB-SubCell"/>
</dbReference>
<dbReference type="InterPro" id="IPR001492">
    <property type="entry name" value="Flagellin"/>
</dbReference>
<evidence type="ECO:0000313" key="6">
    <source>
        <dbReference type="Proteomes" id="UP000559860"/>
    </source>
</evidence>
<reference evidence="5 6" key="1">
    <citation type="submission" date="2020-04" db="EMBL/GenBank/DDBJ databases">
        <title>Description of novel Gluconacetobacter.</title>
        <authorList>
            <person name="Sombolestani A."/>
        </authorList>
    </citation>
    <scope>NUCLEOTIDE SEQUENCE [LARGE SCALE GENOMIC DNA]</scope>
    <source>
        <strain evidence="5 6">LMG 27801</strain>
    </source>
</reference>
<comment type="caution">
    <text evidence="5">The sequence shown here is derived from an EMBL/GenBank/DDBJ whole genome shotgun (WGS) entry which is preliminary data.</text>
</comment>
<keyword evidence="5" id="KW-0969">Cilium</keyword>
<dbReference type="NCBIfam" id="NF006489">
    <property type="entry name" value="PRK08913.1"/>
    <property type="match status" value="1"/>
</dbReference>